<comment type="caution">
    <text evidence="2">The sequence shown here is derived from an EMBL/GenBank/DDBJ whole genome shotgun (WGS) entry which is preliminary data.</text>
</comment>
<dbReference type="GO" id="GO:0005525">
    <property type="term" value="F:GTP binding"/>
    <property type="evidence" value="ECO:0007669"/>
    <property type="project" value="InterPro"/>
</dbReference>
<dbReference type="PANTHER" id="PTHR42714:SF2">
    <property type="entry name" value="TRNA MODIFICATION GTPASE GTPBP3, MITOCHONDRIAL"/>
    <property type="match status" value="1"/>
</dbReference>
<evidence type="ECO:0000313" key="2">
    <source>
        <dbReference type="EMBL" id="OHT22342.1"/>
    </source>
</evidence>
<keyword evidence="3" id="KW-1185">Reference proteome</keyword>
<dbReference type="GO" id="GO:0005829">
    <property type="term" value="C:cytosol"/>
    <property type="evidence" value="ECO:0007669"/>
    <property type="project" value="TreeGrafter"/>
</dbReference>
<dbReference type="PANTHER" id="PTHR42714">
    <property type="entry name" value="TRNA MODIFICATION GTPASE GTPBP3"/>
    <property type="match status" value="1"/>
</dbReference>
<dbReference type="EMBL" id="LVIE01000234">
    <property type="protein sequence ID" value="OHT22342.1"/>
    <property type="molecule type" value="Genomic_DNA"/>
</dbReference>
<evidence type="ECO:0000259" key="1">
    <source>
        <dbReference type="Pfam" id="PF01926"/>
    </source>
</evidence>
<organism evidence="2 3">
    <name type="scientific">Providencia stuartii</name>
    <dbReference type="NCBI Taxonomy" id="588"/>
    <lineage>
        <taxon>Bacteria</taxon>
        <taxon>Pseudomonadati</taxon>
        <taxon>Pseudomonadota</taxon>
        <taxon>Gammaproteobacteria</taxon>
        <taxon>Enterobacterales</taxon>
        <taxon>Morganellaceae</taxon>
        <taxon>Providencia</taxon>
    </lineage>
</organism>
<feature type="domain" description="G" evidence="1">
    <location>
        <begin position="40"/>
        <end position="157"/>
    </location>
</feature>
<dbReference type="CDD" id="cd11383">
    <property type="entry name" value="YfjP"/>
    <property type="match status" value="1"/>
</dbReference>
<gene>
    <name evidence="2" type="ORF">A3Q29_11010</name>
</gene>
<name>A0A1S1HKJ4_PROST</name>
<dbReference type="Gene3D" id="3.40.50.300">
    <property type="entry name" value="P-loop containing nucleotide triphosphate hydrolases"/>
    <property type="match status" value="1"/>
</dbReference>
<proteinExistence type="predicted"/>
<dbReference type="AlphaFoldDB" id="A0A1S1HKJ4"/>
<dbReference type="InterPro" id="IPR027417">
    <property type="entry name" value="P-loop_NTPase"/>
</dbReference>
<sequence>MKKNQPFSSSPFEAVLAPLPTTIKHQLQYKLTELIHYSPTIGLMGKTGVGKSSLCNALFQSTLCPVSAVSGCTRSAQRYTLSLTGRDITFIDFPGVGESQDYDKEYQQLYQAVLPELDFILWILKTDDRAWSADEAFYQYLVEYCHYAPEQFLFVLNQADKIEPCREWDIHQQKPSEQQQKHLLEKVKQVQHAFNPIHPVTVISANENYQLDKLAETLINALPAQASSAIARQLKTDYCSETVISSAKQDFGHTVGGLIEELIEALPVPKPVKQAMNHVKERLISVAVSLWRWLF</sequence>
<dbReference type="Proteomes" id="UP000179588">
    <property type="component" value="Unassembled WGS sequence"/>
</dbReference>
<dbReference type="GO" id="GO:0030488">
    <property type="term" value="P:tRNA methylation"/>
    <property type="evidence" value="ECO:0007669"/>
    <property type="project" value="TreeGrafter"/>
</dbReference>
<dbReference type="InterPro" id="IPR006073">
    <property type="entry name" value="GTP-bd"/>
</dbReference>
<dbReference type="Pfam" id="PF01926">
    <property type="entry name" value="MMR_HSR1"/>
    <property type="match status" value="1"/>
</dbReference>
<accession>A0A1S1HKJ4</accession>
<protein>
    <recommendedName>
        <fullName evidence="1">G domain-containing protein</fullName>
    </recommendedName>
</protein>
<dbReference type="SUPFAM" id="SSF52540">
    <property type="entry name" value="P-loop containing nucleoside triphosphate hydrolases"/>
    <property type="match status" value="1"/>
</dbReference>
<evidence type="ECO:0000313" key="3">
    <source>
        <dbReference type="Proteomes" id="UP000179588"/>
    </source>
</evidence>
<reference evidence="2 3" key="1">
    <citation type="submission" date="2016-03" db="EMBL/GenBank/DDBJ databases">
        <title>Genome sequence of Providencia stuartii strain, isolated from the salivary glands of larval Lucilia sericata.</title>
        <authorList>
            <person name="Yuan Y."/>
            <person name="Zhang Y."/>
            <person name="Fu S."/>
            <person name="Crippen T.L."/>
            <person name="Visi D."/>
            <person name="Benbow M.E."/>
            <person name="Allen M."/>
            <person name="Tomberlin J.K."/>
            <person name="Sze S.-H."/>
            <person name="Tarone A.M."/>
        </authorList>
    </citation>
    <scope>NUCLEOTIDE SEQUENCE [LARGE SCALE GENOMIC DNA]</scope>
    <source>
        <strain evidence="2 3">Crippen</strain>
    </source>
</reference>
<dbReference type="GO" id="GO:0002098">
    <property type="term" value="P:tRNA wobble uridine modification"/>
    <property type="evidence" value="ECO:0007669"/>
    <property type="project" value="TreeGrafter"/>
</dbReference>